<keyword evidence="1" id="KW-0732">Signal</keyword>
<dbReference type="EMBL" id="GL348718">
    <property type="protein sequence ID" value="EFH47328.1"/>
    <property type="molecule type" value="Genomic_DNA"/>
</dbReference>
<evidence type="ECO:0000313" key="3">
    <source>
        <dbReference type="Proteomes" id="UP000008694"/>
    </source>
</evidence>
<dbReference type="KEGG" id="aly:9307139"/>
<name>D7LXE7_ARALL</name>
<evidence type="ECO:0008006" key="4">
    <source>
        <dbReference type="Google" id="ProtNLM"/>
    </source>
</evidence>
<gene>
    <name evidence="2" type="ORF">ARALYDRAFT_908284</name>
</gene>
<dbReference type="Gramene" id="scaffold_600341.1">
    <property type="protein sequence ID" value="scaffold_600341.1"/>
    <property type="gene ID" value="scaffold_600341.1"/>
</dbReference>
<feature type="signal peptide" evidence="1">
    <location>
        <begin position="1"/>
        <end position="24"/>
    </location>
</feature>
<dbReference type="Proteomes" id="UP000008694">
    <property type="component" value="Unassembled WGS sequence"/>
</dbReference>
<dbReference type="PROSITE" id="PS51257">
    <property type="entry name" value="PROKAR_LIPOPROTEIN"/>
    <property type="match status" value="1"/>
</dbReference>
<dbReference type="OrthoDB" id="1049366at2759"/>
<proteinExistence type="predicted"/>
<protein>
    <recommendedName>
        <fullName evidence="4">Defensin-like protein</fullName>
    </recommendedName>
</protein>
<accession>D7LXE7</accession>
<reference evidence="3" key="1">
    <citation type="journal article" date="2011" name="Nat. Genet.">
        <title>The Arabidopsis lyrata genome sequence and the basis of rapid genome size change.</title>
        <authorList>
            <person name="Hu T.T."/>
            <person name="Pattyn P."/>
            <person name="Bakker E.G."/>
            <person name="Cao J."/>
            <person name="Cheng J.-F."/>
            <person name="Clark R.M."/>
            <person name="Fahlgren N."/>
            <person name="Fawcett J.A."/>
            <person name="Grimwood J."/>
            <person name="Gundlach H."/>
            <person name="Haberer G."/>
            <person name="Hollister J.D."/>
            <person name="Ossowski S."/>
            <person name="Ottilar R.P."/>
            <person name="Salamov A.A."/>
            <person name="Schneeberger K."/>
            <person name="Spannagl M."/>
            <person name="Wang X."/>
            <person name="Yang L."/>
            <person name="Nasrallah M.E."/>
            <person name="Bergelson J."/>
            <person name="Carrington J.C."/>
            <person name="Gaut B.S."/>
            <person name="Schmutz J."/>
            <person name="Mayer K.F.X."/>
            <person name="Van de Peer Y."/>
            <person name="Grigoriev I.V."/>
            <person name="Nordborg M."/>
            <person name="Weigel D."/>
            <person name="Guo Y.-L."/>
        </authorList>
    </citation>
    <scope>NUCLEOTIDE SEQUENCE [LARGE SCALE GENOMIC DNA]</scope>
    <source>
        <strain evidence="3">cv. MN47</strain>
    </source>
</reference>
<dbReference type="HOGENOM" id="CLU_2389210_0_0_1"/>
<evidence type="ECO:0000256" key="1">
    <source>
        <dbReference type="SAM" id="SignalP"/>
    </source>
</evidence>
<keyword evidence="3" id="KW-1185">Reference proteome</keyword>
<evidence type="ECO:0000313" key="2">
    <source>
        <dbReference type="EMBL" id="EFH47328.1"/>
    </source>
</evidence>
<feature type="chain" id="PRO_5003103263" description="Defensin-like protein" evidence="1">
    <location>
        <begin position="25"/>
        <end position="94"/>
    </location>
</feature>
<dbReference type="AlphaFoldDB" id="D7LXE7"/>
<sequence>MEKVTNIFFVLLLISSCLIMRSEGQFQCKTVADCGLRSCKHGEHPYCENHKCLCAHGVLLGGICDNLQDCDLSAHCPPNNHVSCDLNICTCHPN</sequence>
<organism evidence="3">
    <name type="scientific">Arabidopsis lyrata subsp. lyrata</name>
    <name type="common">Lyre-leaved rock-cress</name>
    <dbReference type="NCBI Taxonomy" id="81972"/>
    <lineage>
        <taxon>Eukaryota</taxon>
        <taxon>Viridiplantae</taxon>
        <taxon>Streptophyta</taxon>
        <taxon>Embryophyta</taxon>
        <taxon>Tracheophyta</taxon>
        <taxon>Spermatophyta</taxon>
        <taxon>Magnoliopsida</taxon>
        <taxon>eudicotyledons</taxon>
        <taxon>Gunneridae</taxon>
        <taxon>Pentapetalae</taxon>
        <taxon>rosids</taxon>
        <taxon>malvids</taxon>
        <taxon>Brassicales</taxon>
        <taxon>Brassicaceae</taxon>
        <taxon>Camelineae</taxon>
        <taxon>Arabidopsis</taxon>
    </lineage>
</organism>